<keyword evidence="1" id="KW-0732">Signal</keyword>
<proteinExistence type="predicted"/>
<dbReference type="SUPFAM" id="SSF47565">
    <property type="entry name" value="Insect pheromone/odorant-binding proteins"/>
    <property type="match status" value="1"/>
</dbReference>
<evidence type="ECO:0000313" key="3">
    <source>
        <dbReference type="EMBL" id="KAB0793608.1"/>
    </source>
</evidence>
<feature type="chain" id="PRO_5036371591" evidence="1">
    <location>
        <begin position="20"/>
        <end position="135"/>
    </location>
</feature>
<dbReference type="InterPro" id="IPR036728">
    <property type="entry name" value="PBP_GOBP_sf"/>
</dbReference>
<dbReference type="Proteomes" id="UP000327044">
    <property type="component" value="Unassembled WGS sequence"/>
</dbReference>
<dbReference type="CDD" id="cd23992">
    <property type="entry name" value="PBP_GOBP"/>
    <property type="match status" value="1"/>
</dbReference>
<dbReference type="EMBL" id="VVIM01000009">
    <property type="protein sequence ID" value="KAB0793599.1"/>
    <property type="molecule type" value="Genomic_DNA"/>
</dbReference>
<accession>A0A5N4A8H9</accession>
<reference evidence="2" key="2">
    <citation type="submission" date="2019-08" db="EMBL/GenBank/DDBJ databases">
        <authorList>
            <consortium name="Photinus pyralis genome working group"/>
            <person name="Fallon T.R."/>
            <person name="Sander Lower S.E."/>
            <person name="Weng J.-K."/>
        </authorList>
    </citation>
    <scope>NUCLEOTIDE SEQUENCE</scope>
    <source>
        <strain evidence="2">1611_PpyrPB1</strain>
        <tissue evidence="2">Whole body</tissue>
    </source>
</reference>
<comment type="caution">
    <text evidence="2">The sequence shown here is derived from an EMBL/GenBank/DDBJ whole genome shotgun (WGS) entry which is preliminary data.</text>
</comment>
<sequence>MKYCIAFVLLLGVSLQTSAKDDEEQMARNLMSCAEQEGLSKDAVKEIASTGKRPEYSVMKCFDKCMMEKVGAVGPDGKVNEAPLIGLCLIKYPKMDESKCAKLLKECAFVDKHDKCLMCYEAVTCWDNKIKQMTS</sequence>
<evidence type="ECO:0000256" key="1">
    <source>
        <dbReference type="SAM" id="SignalP"/>
    </source>
</evidence>
<evidence type="ECO:0000313" key="4">
    <source>
        <dbReference type="Proteomes" id="UP000327044"/>
    </source>
</evidence>
<dbReference type="GO" id="GO:0005549">
    <property type="term" value="F:odorant binding"/>
    <property type="evidence" value="ECO:0007669"/>
    <property type="project" value="InterPro"/>
</dbReference>
<evidence type="ECO:0000313" key="2">
    <source>
        <dbReference type="EMBL" id="KAB0793599.1"/>
    </source>
</evidence>
<gene>
    <name evidence="2" type="ORF">PPYR_13219</name>
    <name evidence="3" type="ORF">PPYR_13228</name>
</gene>
<name>A0A5N4A8H9_PHOPY</name>
<dbReference type="OrthoDB" id="8194670at2759"/>
<dbReference type="InParanoid" id="A0A5N4A8H9"/>
<dbReference type="SMART" id="SM00708">
    <property type="entry name" value="PhBP"/>
    <property type="match status" value="1"/>
</dbReference>
<feature type="signal peptide" evidence="1">
    <location>
        <begin position="1"/>
        <end position="19"/>
    </location>
</feature>
<dbReference type="Gene3D" id="1.10.238.20">
    <property type="entry name" value="Pheromone/general odorant binding protein domain"/>
    <property type="match status" value="1"/>
</dbReference>
<dbReference type="EMBL" id="VVIM01000009">
    <property type="protein sequence ID" value="KAB0793608.1"/>
    <property type="molecule type" value="Genomic_DNA"/>
</dbReference>
<dbReference type="Pfam" id="PF01395">
    <property type="entry name" value="PBP_GOBP"/>
    <property type="match status" value="1"/>
</dbReference>
<organism evidence="2 4">
    <name type="scientific">Photinus pyralis</name>
    <name type="common">Common eastern firefly</name>
    <name type="synonym">Lampyris pyralis</name>
    <dbReference type="NCBI Taxonomy" id="7054"/>
    <lineage>
        <taxon>Eukaryota</taxon>
        <taxon>Metazoa</taxon>
        <taxon>Ecdysozoa</taxon>
        <taxon>Arthropoda</taxon>
        <taxon>Hexapoda</taxon>
        <taxon>Insecta</taxon>
        <taxon>Pterygota</taxon>
        <taxon>Neoptera</taxon>
        <taxon>Endopterygota</taxon>
        <taxon>Coleoptera</taxon>
        <taxon>Polyphaga</taxon>
        <taxon>Elateriformia</taxon>
        <taxon>Elateroidea</taxon>
        <taxon>Lampyridae</taxon>
        <taxon>Lampyrinae</taxon>
        <taxon>Photinus</taxon>
    </lineage>
</organism>
<reference evidence="2 4" key="1">
    <citation type="journal article" date="2018" name="Elife">
        <title>Firefly genomes illuminate parallel origins of bioluminescence in beetles.</title>
        <authorList>
            <person name="Fallon T.R."/>
            <person name="Lower S.E."/>
            <person name="Chang C.H."/>
            <person name="Bessho-Uehara M."/>
            <person name="Martin G.J."/>
            <person name="Bewick A.J."/>
            <person name="Behringer M."/>
            <person name="Debat H.J."/>
            <person name="Wong I."/>
            <person name="Day J.C."/>
            <person name="Suvorov A."/>
            <person name="Silva C.J."/>
            <person name="Stanger-Hall K.F."/>
            <person name="Hall D.W."/>
            <person name="Schmitz R.J."/>
            <person name="Nelson D.R."/>
            <person name="Lewis S.M."/>
            <person name="Shigenobu S."/>
            <person name="Bybee S.M."/>
            <person name="Larracuente A.M."/>
            <person name="Oba Y."/>
            <person name="Weng J.K."/>
        </authorList>
    </citation>
    <scope>NUCLEOTIDE SEQUENCE [LARGE SCALE GENOMIC DNA]</scope>
    <source>
        <strain evidence="2">1611_PpyrPB1</strain>
        <tissue evidence="2">Whole body</tissue>
    </source>
</reference>
<dbReference type="AlphaFoldDB" id="A0A5N4A8H9"/>
<dbReference type="InterPro" id="IPR006170">
    <property type="entry name" value="PBP/GOBP"/>
</dbReference>
<keyword evidence="4" id="KW-1185">Reference proteome</keyword>
<protein>
    <submittedName>
        <fullName evidence="2">Uncharacterized protein</fullName>
    </submittedName>
</protein>